<dbReference type="PANTHER" id="PTHR37309:SF1">
    <property type="entry name" value="SLR0284 PROTEIN"/>
    <property type="match status" value="1"/>
</dbReference>
<gene>
    <name evidence="2" type="ORF">F8153_04710</name>
</gene>
<comment type="caution">
    <text evidence="2">The sequence shown here is derived from an EMBL/GenBank/DDBJ whole genome shotgun (WGS) entry which is preliminary data.</text>
</comment>
<reference evidence="2 3" key="1">
    <citation type="submission" date="2019-10" db="EMBL/GenBank/DDBJ databases">
        <title>Alkaliphilus serpentinus sp. nov. and Alkaliphilus pronyensis sp. nov., two novel anaerobic alkaliphilic species isolated from the serpentinized-hosted hydrothermal field of the Prony Bay (New Caledonia).</title>
        <authorList>
            <person name="Postec A."/>
        </authorList>
    </citation>
    <scope>NUCLEOTIDE SEQUENCE [LARGE SCALE GENOMIC DNA]</scope>
    <source>
        <strain evidence="2 3">LacT</strain>
    </source>
</reference>
<feature type="transmembrane region" description="Helical" evidence="1">
    <location>
        <begin position="63"/>
        <end position="82"/>
    </location>
</feature>
<evidence type="ECO:0000256" key="1">
    <source>
        <dbReference type="SAM" id="Phobius"/>
    </source>
</evidence>
<dbReference type="OrthoDB" id="7205479at2"/>
<organism evidence="2 3">
    <name type="scientific">Alkaliphilus serpentinus</name>
    <dbReference type="NCBI Taxonomy" id="1482731"/>
    <lineage>
        <taxon>Bacteria</taxon>
        <taxon>Bacillati</taxon>
        <taxon>Bacillota</taxon>
        <taxon>Clostridia</taxon>
        <taxon>Peptostreptococcales</taxon>
        <taxon>Natronincolaceae</taxon>
        <taxon>Alkaliphilus</taxon>
    </lineage>
</organism>
<feature type="transmembrane region" description="Helical" evidence="1">
    <location>
        <begin position="34"/>
        <end position="56"/>
    </location>
</feature>
<protein>
    <submittedName>
        <fullName evidence="2">Phage holin family protein</fullName>
    </submittedName>
</protein>
<feature type="transmembrane region" description="Helical" evidence="1">
    <location>
        <begin position="5"/>
        <end position="22"/>
    </location>
</feature>
<keyword evidence="1" id="KW-1133">Transmembrane helix</keyword>
<dbReference type="Proteomes" id="UP000465601">
    <property type="component" value="Unassembled WGS sequence"/>
</dbReference>
<keyword evidence="1" id="KW-0812">Transmembrane</keyword>
<feature type="transmembrane region" description="Helical" evidence="1">
    <location>
        <begin position="94"/>
        <end position="113"/>
    </location>
</feature>
<accession>A0A833HQ36</accession>
<dbReference type="AlphaFoldDB" id="A0A833HQ36"/>
<keyword evidence="1" id="KW-0472">Membrane</keyword>
<name>A0A833HQ36_9FIRM</name>
<dbReference type="RefSeq" id="WP_151865212.1">
    <property type="nucleotide sequence ID" value="NZ_WBZB01000013.1"/>
</dbReference>
<proteinExistence type="predicted"/>
<dbReference type="EMBL" id="WBZB01000013">
    <property type="protein sequence ID" value="KAB3531484.1"/>
    <property type="molecule type" value="Genomic_DNA"/>
</dbReference>
<evidence type="ECO:0000313" key="2">
    <source>
        <dbReference type="EMBL" id="KAB3531484.1"/>
    </source>
</evidence>
<dbReference type="Pfam" id="PF04020">
    <property type="entry name" value="Phage_holin_4_2"/>
    <property type="match status" value="1"/>
</dbReference>
<dbReference type="PANTHER" id="PTHR37309">
    <property type="entry name" value="SLR0284 PROTEIN"/>
    <property type="match status" value="1"/>
</dbReference>
<keyword evidence="3" id="KW-1185">Reference proteome</keyword>
<evidence type="ECO:0000313" key="3">
    <source>
        <dbReference type="Proteomes" id="UP000465601"/>
    </source>
</evidence>
<dbReference type="InterPro" id="IPR007165">
    <property type="entry name" value="Phage_holin_4_2"/>
</dbReference>
<sequence>MRKLILRLAVSALSIYIIAYLMEGIHVNSIEATIIAAVVLGIANTLVKPILIILTLPINIMTLGLFTFIINGGFLKMTASIVEGFTVEGYFDAIIGAILLSIANMVLGSLTGVKK</sequence>